<name>A0A9E4ZE92_9EURY</name>
<sequence>MNDSSKHRSNKNKKVTTMNTGTINEHTKNILMSSDIPDEMASILAILLSGKGKTAMELKQMTYLGNNAFYDVLSDLRTLGYVNDFHILIGERGHPTKVYFLSSTKDVFLKHLCKQVSNSRYLENDDQMFELLFYLLSKQENKVNKRLAIDDLSMNNKHVRRILNKMKERGWVEEVMPFTYQISNESFLRLNVSIDELNEYYRTETERR</sequence>
<protein>
    <submittedName>
        <fullName evidence="1">Uncharacterized protein</fullName>
    </submittedName>
</protein>
<dbReference type="RefSeq" id="WP_250867676.1">
    <property type="nucleotide sequence ID" value="NZ_JAGSOI010000012.1"/>
</dbReference>
<comment type="caution">
    <text evidence="1">The sequence shown here is derived from an EMBL/GenBank/DDBJ whole genome shotgun (WGS) entry which is preliminary data.</text>
</comment>
<dbReference type="EMBL" id="JAGSOI010000012">
    <property type="protein sequence ID" value="MCM1986295.1"/>
    <property type="molecule type" value="Genomic_DNA"/>
</dbReference>
<proteinExistence type="predicted"/>
<dbReference type="AlphaFoldDB" id="A0A9E4ZE92"/>
<evidence type="ECO:0000313" key="1">
    <source>
        <dbReference type="EMBL" id="MCM1986295.1"/>
    </source>
</evidence>
<gene>
    <name evidence="1" type="ORF">KDK67_04655</name>
</gene>
<keyword evidence="2" id="KW-1185">Reference proteome</keyword>
<dbReference type="Proteomes" id="UP001056766">
    <property type="component" value="Unassembled WGS sequence"/>
</dbReference>
<accession>A0A9E4ZE92</accession>
<evidence type="ECO:0000313" key="2">
    <source>
        <dbReference type="Proteomes" id="UP001056766"/>
    </source>
</evidence>
<reference evidence="1" key="2">
    <citation type="submission" date="2021-04" db="EMBL/GenBank/DDBJ databases">
        <authorList>
            <person name="Dong X."/>
        </authorList>
    </citation>
    <scope>NUCLEOTIDE SEQUENCE</scope>
    <source>
        <strain evidence="1">LLY</strain>
    </source>
</reference>
<organism evidence="1 2">
    <name type="scientific">Methanococcoides seepicolus</name>
    <dbReference type="NCBI Taxonomy" id="2828780"/>
    <lineage>
        <taxon>Archaea</taxon>
        <taxon>Methanobacteriati</taxon>
        <taxon>Methanobacteriota</taxon>
        <taxon>Stenosarchaea group</taxon>
        <taxon>Methanomicrobia</taxon>
        <taxon>Methanosarcinales</taxon>
        <taxon>Methanosarcinaceae</taxon>
        <taxon>Methanococcoides</taxon>
    </lineage>
</organism>
<reference evidence="1" key="1">
    <citation type="journal article" date="2021" name="mSystems">
        <title>Bacteria and Archaea Synergistically Convert Glycine Betaine to Biogenic Methane in the Formosa Cold Seep of the South China Sea.</title>
        <authorList>
            <person name="Li L."/>
            <person name="Zhang W."/>
            <person name="Zhang S."/>
            <person name="Song L."/>
            <person name="Sun Q."/>
            <person name="Zhang H."/>
            <person name="Xiang H."/>
            <person name="Dong X."/>
        </authorList>
    </citation>
    <scope>NUCLEOTIDE SEQUENCE</scope>
    <source>
        <strain evidence="1">LLY</strain>
    </source>
</reference>